<feature type="transmembrane region" description="Helical" evidence="1">
    <location>
        <begin position="85"/>
        <end position="105"/>
    </location>
</feature>
<dbReference type="RefSeq" id="WP_076510226.1">
    <property type="nucleotide sequence ID" value="NZ_FTNY01000007.1"/>
</dbReference>
<organism evidence="2 3">
    <name type="scientific">Chryseobacterium shigense</name>
    <dbReference type="NCBI Taxonomy" id="297244"/>
    <lineage>
        <taxon>Bacteria</taxon>
        <taxon>Pseudomonadati</taxon>
        <taxon>Bacteroidota</taxon>
        <taxon>Flavobacteriia</taxon>
        <taxon>Flavobacteriales</taxon>
        <taxon>Weeksellaceae</taxon>
        <taxon>Chryseobacterium group</taxon>
        <taxon>Chryseobacterium</taxon>
    </lineage>
</organism>
<dbReference type="EMBL" id="FTNY01000007">
    <property type="protein sequence ID" value="SIS53019.1"/>
    <property type="molecule type" value="Genomic_DNA"/>
</dbReference>
<reference evidence="3" key="1">
    <citation type="submission" date="2017-01" db="EMBL/GenBank/DDBJ databases">
        <authorList>
            <person name="Varghese N."/>
            <person name="Submissions S."/>
        </authorList>
    </citation>
    <scope>NUCLEOTIDE SEQUENCE [LARGE SCALE GENOMIC DNA]</scope>
    <source>
        <strain evidence="3">DSM 17126</strain>
    </source>
</reference>
<dbReference type="InterPro" id="IPR008523">
    <property type="entry name" value="DUF805"/>
</dbReference>
<evidence type="ECO:0000313" key="2">
    <source>
        <dbReference type="EMBL" id="SIS53019.1"/>
    </source>
</evidence>
<dbReference type="PANTHER" id="PTHR34980:SF2">
    <property type="entry name" value="INNER MEMBRANE PROTEIN YHAH-RELATED"/>
    <property type="match status" value="1"/>
</dbReference>
<name>A0A1N7JUJ9_9FLAO</name>
<accession>A0A1N7JUJ9</accession>
<gene>
    <name evidence="2" type="ORF">SAMN05421639_107173</name>
</gene>
<keyword evidence="1" id="KW-0472">Membrane</keyword>
<sequence length="134" mass="15484">MKWYLKALKQYADFTGRARRTEYWMYILFNLIFAIIAAVLDNLLGLKFNQEIPYGFIYLIYGLATFIPGLAVMVRRLHDVDKSGWWMFISLIPIVGTIWLLVLLATDGTPGANQYGVNPKENFNEINEIGQKQM</sequence>
<evidence type="ECO:0000256" key="1">
    <source>
        <dbReference type="SAM" id="Phobius"/>
    </source>
</evidence>
<feature type="transmembrane region" description="Helical" evidence="1">
    <location>
        <begin position="21"/>
        <end position="40"/>
    </location>
</feature>
<dbReference type="Pfam" id="PF05656">
    <property type="entry name" value="DUF805"/>
    <property type="match status" value="1"/>
</dbReference>
<dbReference type="PANTHER" id="PTHR34980">
    <property type="entry name" value="INNER MEMBRANE PROTEIN-RELATED-RELATED"/>
    <property type="match status" value="1"/>
</dbReference>
<keyword evidence="1" id="KW-1133">Transmembrane helix</keyword>
<dbReference type="OrthoDB" id="9812349at2"/>
<evidence type="ECO:0000313" key="3">
    <source>
        <dbReference type="Proteomes" id="UP000186373"/>
    </source>
</evidence>
<keyword evidence="1" id="KW-0812">Transmembrane</keyword>
<feature type="transmembrane region" description="Helical" evidence="1">
    <location>
        <begin position="52"/>
        <end position="73"/>
    </location>
</feature>
<keyword evidence="3" id="KW-1185">Reference proteome</keyword>
<dbReference type="Proteomes" id="UP000186373">
    <property type="component" value="Unassembled WGS sequence"/>
</dbReference>
<dbReference type="GO" id="GO:0005886">
    <property type="term" value="C:plasma membrane"/>
    <property type="evidence" value="ECO:0007669"/>
    <property type="project" value="TreeGrafter"/>
</dbReference>
<dbReference type="AlphaFoldDB" id="A0A1N7JUJ9"/>
<protein>
    <submittedName>
        <fullName evidence="2">Uncharacterized membrane protein YhaH, DUF805 family</fullName>
    </submittedName>
</protein>
<proteinExistence type="predicted"/>